<dbReference type="HOGENOM" id="CLU_440804_0_0_1"/>
<evidence type="ECO:0000259" key="12">
    <source>
        <dbReference type="Pfam" id="PF00464"/>
    </source>
</evidence>
<evidence type="ECO:0000313" key="14">
    <source>
        <dbReference type="Proteomes" id="UP000029725"/>
    </source>
</evidence>
<feature type="domain" description="Serine hydroxymethyltransferase-like" evidence="12">
    <location>
        <begin position="499"/>
        <end position="613"/>
    </location>
</feature>
<dbReference type="Gene3D" id="3.90.1150.10">
    <property type="entry name" value="Aspartate Aminotransferase, domain 1"/>
    <property type="match status" value="1"/>
</dbReference>
<evidence type="ECO:0000256" key="5">
    <source>
        <dbReference type="ARBA" id="ARBA00022679"/>
    </source>
</evidence>
<dbReference type="Pfam" id="PF03901">
    <property type="entry name" value="Glyco_transf_22"/>
    <property type="match status" value="1"/>
</dbReference>
<proteinExistence type="inferred from homology"/>
<dbReference type="OrthoDB" id="10265628at2759"/>
<comment type="pathway">
    <text evidence="2">Glycolipid biosynthesis; glycosylphosphatidylinositol-anchor biosynthesis.</text>
</comment>
<dbReference type="InterPro" id="IPR005599">
    <property type="entry name" value="GPI_mannosylTrfase"/>
</dbReference>
<evidence type="ECO:0000256" key="3">
    <source>
        <dbReference type="ARBA" id="ARBA00022502"/>
    </source>
</evidence>
<keyword evidence="9 11" id="KW-0472">Membrane</keyword>
<evidence type="ECO:0000256" key="11">
    <source>
        <dbReference type="RuleBase" id="RU363075"/>
    </source>
</evidence>
<keyword evidence="8 11" id="KW-1133">Transmembrane helix</keyword>
<evidence type="ECO:0000256" key="10">
    <source>
        <dbReference type="ARBA" id="ARBA00038466"/>
    </source>
</evidence>
<dbReference type="AlphaFoldDB" id="A0A098VQH3"/>
<feature type="transmembrane region" description="Helical" evidence="11">
    <location>
        <begin position="163"/>
        <end position="180"/>
    </location>
</feature>
<evidence type="ECO:0000256" key="4">
    <source>
        <dbReference type="ARBA" id="ARBA00022676"/>
    </source>
</evidence>
<dbReference type="SUPFAM" id="SSF53383">
    <property type="entry name" value="PLP-dependent transferases"/>
    <property type="match status" value="1"/>
</dbReference>
<dbReference type="GO" id="GO:0000026">
    <property type="term" value="F:alpha-1,2-mannosyltransferase activity"/>
    <property type="evidence" value="ECO:0007669"/>
    <property type="project" value="TreeGrafter"/>
</dbReference>
<name>A0A098VQH3_9MICR</name>
<feature type="transmembrane region" description="Helical" evidence="11">
    <location>
        <begin position="186"/>
        <end position="202"/>
    </location>
</feature>
<feature type="transmembrane region" description="Helical" evidence="11">
    <location>
        <begin position="57"/>
        <end position="76"/>
    </location>
</feature>
<protein>
    <recommendedName>
        <fullName evidence="11">Mannosyltransferase</fullName>
        <ecNumber evidence="11">2.4.1.-</ecNumber>
    </recommendedName>
</protein>
<reference evidence="13 14" key="1">
    <citation type="submission" date="2014-04" db="EMBL/GenBank/DDBJ databases">
        <title>A new species of microsporidia sheds light on the evolution of extreme parasitism.</title>
        <authorList>
            <person name="Haag K.L."/>
            <person name="James T.Y."/>
            <person name="Larsson R."/>
            <person name="Schaer T.M."/>
            <person name="Refardt D."/>
            <person name="Pombert J.-F."/>
            <person name="Ebert D."/>
        </authorList>
    </citation>
    <scope>NUCLEOTIDE SEQUENCE [LARGE SCALE GENOMIC DNA]</scope>
    <source>
        <strain evidence="13 14">UGP3</strain>
        <tissue evidence="13">Spores</tissue>
    </source>
</reference>
<evidence type="ECO:0000256" key="7">
    <source>
        <dbReference type="ARBA" id="ARBA00022824"/>
    </source>
</evidence>
<comment type="caution">
    <text evidence="13">The sequence shown here is derived from an EMBL/GenBank/DDBJ whole genome shotgun (WGS) entry which is preliminary data.</text>
</comment>
<organism evidence="13 14">
    <name type="scientific">Mitosporidium daphniae</name>
    <dbReference type="NCBI Taxonomy" id="1485682"/>
    <lineage>
        <taxon>Eukaryota</taxon>
        <taxon>Fungi</taxon>
        <taxon>Fungi incertae sedis</taxon>
        <taxon>Microsporidia</taxon>
        <taxon>Mitosporidium</taxon>
    </lineage>
</organism>
<dbReference type="EMBL" id="JMKJ01000410">
    <property type="protein sequence ID" value="KGG51064.1"/>
    <property type="molecule type" value="Genomic_DNA"/>
</dbReference>
<feature type="transmembrane region" description="Helical" evidence="11">
    <location>
        <begin position="88"/>
        <end position="111"/>
    </location>
</feature>
<evidence type="ECO:0000256" key="6">
    <source>
        <dbReference type="ARBA" id="ARBA00022692"/>
    </source>
</evidence>
<accession>A0A098VQH3</accession>
<dbReference type="InterPro" id="IPR015421">
    <property type="entry name" value="PyrdxlP-dep_Trfase_major"/>
</dbReference>
<dbReference type="RefSeq" id="XP_013237491.1">
    <property type="nucleotide sequence ID" value="XM_013382037.1"/>
</dbReference>
<dbReference type="GO" id="GO:0006506">
    <property type="term" value="P:GPI anchor biosynthetic process"/>
    <property type="evidence" value="ECO:0007669"/>
    <property type="project" value="UniProtKB-KW"/>
</dbReference>
<dbReference type="VEuPathDB" id="MicrosporidiaDB:DI09_46p140"/>
<evidence type="ECO:0000256" key="8">
    <source>
        <dbReference type="ARBA" id="ARBA00022989"/>
    </source>
</evidence>
<feature type="transmembrane region" description="Helical" evidence="11">
    <location>
        <begin position="209"/>
        <end position="228"/>
    </location>
</feature>
<dbReference type="PANTHER" id="PTHR22760">
    <property type="entry name" value="GLYCOSYLTRANSFERASE"/>
    <property type="match status" value="1"/>
</dbReference>
<comment type="subcellular location">
    <subcellularLocation>
        <location evidence="1 11">Endoplasmic reticulum membrane</location>
        <topology evidence="1 11">Multi-pass membrane protein</topology>
    </subcellularLocation>
</comment>
<keyword evidence="6 11" id="KW-0812">Transmembrane</keyword>
<dbReference type="InterPro" id="IPR015422">
    <property type="entry name" value="PyrdxlP-dep_Trfase_small"/>
</dbReference>
<feature type="transmembrane region" description="Helical" evidence="11">
    <location>
        <begin position="259"/>
        <end position="278"/>
    </location>
</feature>
<dbReference type="Pfam" id="PF00464">
    <property type="entry name" value="SHMT"/>
    <property type="match status" value="1"/>
</dbReference>
<dbReference type="Proteomes" id="UP000029725">
    <property type="component" value="Unassembled WGS sequence"/>
</dbReference>
<evidence type="ECO:0000256" key="9">
    <source>
        <dbReference type="ARBA" id="ARBA00023136"/>
    </source>
</evidence>
<keyword evidence="14" id="KW-1185">Reference proteome</keyword>
<evidence type="ECO:0000313" key="13">
    <source>
        <dbReference type="EMBL" id="KGG51064.1"/>
    </source>
</evidence>
<dbReference type="Gene3D" id="3.40.640.10">
    <property type="entry name" value="Type I PLP-dependent aspartate aminotransferase-like (Major domain)"/>
    <property type="match status" value="1"/>
</dbReference>
<evidence type="ECO:0000256" key="2">
    <source>
        <dbReference type="ARBA" id="ARBA00004687"/>
    </source>
</evidence>
<keyword evidence="3" id="KW-0337">GPI-anchor biosynthesis</keyword>
<dbReference type="InterPro" id="IPR039429">
    <property type="entry name" value="SHMT-like_dom"/>
</dbReference>
<evidence type="ECO:0000256" key="1">
    <source>
        <dbReference type="ARBA" id="ARBA00004477"/>
    </source>
</evidence>
<dbReference type="GO" id="GO:0005789">
    <property type="term" value="C:endoplasmic reticulum membrane"/>
    <property type="evidence" value="ECO:0007669"/>
    <property type="project" value="UniProtKB-SubCell"/>
</dbReference>
<feature type="transmembrane region" description="Helical" evidence="11">
    <location>
        <begin position="131"/>
        <end position="156"/>
    </location>
</feature>
<dbReference type="PANTHER" id="PTHR22760:SF3">
    <property type="entry name" value="GPI MANNOSYLTRANSFERASE 4"/>
    <property type="match status" value="1"/>
</dbReference>
<keyword evidence="7 11" id="KW-0256">Endoplasmic reticulum</keyword>
<dbReference type="EC" id="2.4.1.-" evidence="11"/>
<keyword evidence="4 11" id="KW-0328">Glycosyltransferase</keyword>
<keyword evidence="5" id="KW-0808">Transferase</keyword>
<dbReference type="InterPro" id="IPR015424">
    <property type="entry name" value="PyrdxlP-dep_Trfase"/>
</dbReference>
<comment type="similarity">
    <text evidence="10">Belongs to the glycosyltransferase 22 family. PIGZ subfamily.</text>
</comment>
<dbReference type="GeneID" id="25260048"/>
<feature type="transmembrane region" description="Helical" evidence="11">
    <location>
        <begin position="336"/>
        <end position="353"/>
    </location>
</feature>
<gene>
    <name evidence="13" type="ORF">DI09_46p140</name>
</gene>
<feature type="transmembrane region" description="Helical" evidence="11">
    <location>
        <begin position="7"/>
        <end position="24"/>
    </location>
</feature>
<sequence>MAQFNCWIFLLAIRFLFLFGTGYIHPDEHFQNPQILAQLMYPHLYLSHWTWEWQSSFPVRSIIGPLLNSGILFYLLGEMPASVFGRLFLSRLGPFLWSLVVDLVIIQSSLLLDCNGSVDMLFFYASSWTTIILGCRPFMNSFISVVYVLSIACIYLVHKKHRLCTAIAFILGLLVAIGLWSHSSFVIYSIPIWIGFMIFCSFESAVPFLGGLSLAASVFYLVDCFFYNDGNLMFPMIVNNILYNSSEHNLSQHGIHPKYLHIVVNMFILFGPAYLLLLMNFSILARTKKLLLTSFLIPLFSLSAIPHQEPRFLAPLSVPLLFLTSCCPASRKRGFLVCWIVFNALMCLLFGVFHQRGVIIGLDLARKFQAKQVIAYAVYMPPNYLLPTDVALTANPSSEYLSSLEFERPALVVIPELILHKLNFSSLSSLELIKTVYHFDFDLLPQFGYTSSLRTTSRALFRHHPNKMLSSANVTSDETSCFSRKVQSSEPSILLSLPLQQADPEIFSLIEEEKYRQRHGIELIASEVPDGVFDQSPKTVGLPGARYYGGNEVIDRVERLCQERALTAFSLDPEEWGVNVQPYSGSTANFAAYTALLAPHDRIMGLDLPSGGQYFFSLIS</sequence>